<dbReference type="EMBL" id="JAPFFF010000003">
    <property type="protein sequence ID" value="KAK8893567.1"/>
    <property type="molecule type" value="Genomic_DNA"/>
</dbReference>
<feature type="compositionally biased region" description="Polar residues" evidence="1">
    <location>
        <begin position="496"/>
        <end position="506"/>
    </location>
</feature>
<sequence length="525" mass="59620">MHFFTHDPITNSITKLFASDPHPPIYTVMRDSNLIGSIRAEVLELINYIVQDDVMTTLTKWVLTTDKPKDDDNDRLIRSAVTIFSTECKSLQEKLQDNQIFIKTLSDCMKNDMFNDLTICGHFQRITEAMIKYTNGGFLQHFPNICSYLIGKIDILALKELLLRLMTDFQEAFSEEEYQEIVIELSQTAQKETGYFSVVLMRDVLNYRKKSTVSYFQNDKVLRELLKAVISGKKPQFNALFEANIFQLIETISKDFPCSTPVIAEFAQKYQFDENKIDCGTVAALRVFKEGIYTLMPRFFKEPYITMLNALILEKLKEFPDTQLAGIVIKFNLVENIINTFDDNKVNGHLTELALFLNKRSSICKTLQTDEWKNFVDEKLIPRDKQRIVENLEEEENSTTFCIAPANPKRQNLASFGSFSGGGGINALMQFAQAQMNKKAALSKAKIRPSNSDYRDLSDSKLIIDDEKANNDSNDRMSLSSLISNSASSASPLTSKNPSSKSNLKQGYSIPTVYQAEDSLSPMVC</sequence>
<name>A0ABR2KT19_9EUKA</name>
<feature type="region of interest" description="Disordered" evidence="1">
    <location>
        <begin position="486"/>
        <end position="506"/>
    </location>
</feature>
<evidence type="ECO:0000256" key="1">
    <source>
        <dbReference type="SAM" id="MobiDB-lite"/>
    </source>
</evidence>
<evidence type="ECO:0000313" key="2">
    <source>
        <dbReference type="EMBL" id="KAK8893567.1"/>
    </source>
</evidence>
<dbReference type="Proteomes" id="UP001470230">
    <property type="component" value="Unassembled WGS sequence"/>
</dbReference>
<organism evidence="2 3">
    <name type="scientific">Tritrichomonas musculus</name>
    <dbReference type="NCBI Taxonomy" id="1915356"/>
    <lineage>
        <taxon>Eukaryota</taxon>
        <taxon>Metamonada</taxon>
        <taxon>Parabasalia</taxon>
        <taxon>Tritrichomonadida</taxon>
        <taxon>Tritrichomonadidae</taxon>
        <taxon>Tritrichomonas</taxon>
    </lineage>
</organism>
<protein>
    <recommendedName>
        <fullName evidence="4">Serine/threonine-protein phosphatase 4 regulatory subunit 3-like central domain-containing protein</fullName>
    </recommendedName>
</protein>
<evidence type="ECO:0000313" key="3">
    <source>
        <dbReference type="Proteomes" id="UP001470230"/>
    </source>
</evidence>
<accession>A0ABR2KT19</accession>
<comment type="caution">
    <text evidence="2">The sequence shown here is derived from an EMBL/GenBank/DDBJ whole genome shotgun (WGS) entry which is preliminary data.</text>
</comment>
<gene>
    <name evidence="2" type="ORF">M9Y10_021990</name>
</gene>
<proteinExistence type="predicted"/>
<reference evidence="2 3" key="1">
    <citation type="submission" date="2024-04" db="EMBL/GenBank/DDBJ databases">
        <title>Tritrichomonas musculus Genome.</title>
        <authorList>
            <person name="Alves-Ferreira E."/>
            <person name="Grigg M."/>
            <person name="Lorenzi H."/>
            <person name="Galac M."/>
        </authorList>
    </citation>
    <scope>NUCLEOTIDE SEQUENCE [LARGE SCALE GENOMIC DNA]</scope>
    <source>
        <strain evidence="2 3">EAF2021</strain>
    </source>
</reference>
<feature type="compositionally biased region" description="Low complexity" evidence="1">
    <location>
        <begin position="486"/>
        <end position="495"/>
    </location>
</feature>
<evidence type="ECO:0008006" key="4">
    <source>
        <dbReference type="Google" id="ProtNLM"/>
    </source>
</evidence>
<keyword evidence="3" id="KW-1185">Reference proteome</keyword>